<dbReference type="EMBL" id="UZAH01037583">
    <property type="protein sequence ID" value="VDP49976.1"/>
    <property type="molecule type" value="Genomic_DNA"/>
</dbReference>
<keyword evidence="2" id="KW-1185">Reference proteome</keyword>
<sequence length="150" mass="17112">MSQLLRVWEFSKVGSELTSQTHPSEASGAEVTRLLTFLSDQPDGVPDQDNLDVRTRTEKQPLEEVGEIHFEGGAGGWTPAGRLDMADEVHVRTHWRRPSWRLPVARPTAEPRCETADRHRLVPLQKYWRQRAGRHPLMGDPLSIEQAQSW</sequence>
<gene>
    <name evidence="1" type="ORF">HPBE_LOCUS25247</name>
</gene>
<evidence type="ECO:0000313" key="3">
    <source>
        <dbReference type="WBParaSite" id="HPBE_0002524801-mRNA-1"/>
    </source>
</evidence>
<accession>A0A3P8I309</accession>
<reference evidence="3" key="2">
    <citation type="submission" date="2019-09" db="UniProtKB">
        <authorList>
            <consortium name="WormBaseParasite"/>
        </authorList>
    </citation>
    <scope>IDENTIFICATION</scope>
</reference>
<dbReference type="WBParaSite" id="HPBE_0002524801-mRNA-1">
    <property type="protein sequence ID" value="HPBE_0002524801-mRNA-1"/>
    <property type="gene ID" value="HPBE_0002524801"/>
</dbReference>
<evidence type="ECO:0000313" key="2">
    <source>
        <dbReference type="Proteomes" id="UP000050761"/>
    </source>
</evidence>
<organism evidence="2 3">
    <name type="scientific">Heligmosomoides polygyrus</name>
    <name type="common">Parasitic roundworm</name>
    <dbReference type="NCBI Taxonomy" id="6339"/>
    <lineage>
        <taxon>Eukaryota</taxon>
        <taxon>Metazoa</taxon>
        <taxon>Ecdysozoa</taxon>
        <taxon>Nematoda</taxon>
        <taxon>Chromadorea</taxon>
        <taxon>Rhabditida</taxon>
        <taxon>Rhabditina</taxon>
        <taxon>Rhabditomorpha</taxon>
        <taxon>Strongyloidea</taxon>
        <taxon>Heligmosomidae</taxon>
        <taxon>Heligmosomoides</taxon>
    </lineage>
</organism>
<name>A0A183GRC8_HELPZ</name>
<dbReference type="AlphaFoldDB" id="A0A183GRC8"/>
<reference evidence="1 2" key="1">
    <citation type="submission" date="2018-11" db="EMBL/GenBank/DDBJ databases">
        <authorList>
            <consortium name="Pathogen Informatics"/>
        </authorList>
    </citation>
    <scope>NUCLEOTIDE SEQUENCE [LARGE SCALE GENOMIC DNA]</scope>
</reference>
<dbReference type="Proteomes" id="UP000050761">
    <property type="component" value="Unassembled WGS sequence"/>
</dbReference>
<evidence type="ECO:0000313" key="1">
    <source>
        <dbReference type="EMBL" id="VDP49976.1"/>
    </source>
</evidence>
<proteinExistence type="predicted"/>
<accession>A0A183GRC8</accession>
<protein>
    <submittedName>
        <fullName evidence="1 3">Uncharacterized protein</fullName>
    </submittedName>
</protein>